<proteinExistence type="predicted"/>
<organism evidence="1 2">
    <name type="scientific">Cetraspora pellucida</name>
    <dbReference type="NCBI Taxonomy" id="1433469"/>
    <lineage>
        <taxon>Eukaryota</taxon>
        <taxon>Fungi</taxon>
        <taxon>Fungi incertae sedis</taxon>
        <taxon>Mucoromycota</taxon>
        <taxon>Glomeromycotina</taxon>
        <taxon>Glomeromycetes</taxon>
        <taxon>Diversisporales</taxon>
        <taxon>Gigasporaceae</taxon>
        <taxon>Cetraspora</taxon>
    </lineage>
</organism>
<accession>A0A9N9AEI7</accession>
<gene>
    <name evidence="1" type="ORF">CPELLU_LOCUS3601</name>
</gene>
<protein>
    <submittedName>
        <fullName evidence="1">14317_t:CDS:1</fullName>
    </submittedName>
</protein>
<dbReference type="EMBL" id="CAJVQA010001777">
    <property type="protein sequence ID" value="CAG8525658.1"/>
    <property type="molecule type" value="Genomic_DNA"/>
</dbReference>
<name>A0A9N9AEI7_9GLOM</name>
<evidence type="ECO:0000313" key="2">
    <source>
        <dbReference type="Proteomes" id="UP000789759"/>
    </source>
</evidence>
<comment type="caution">
    <text evidence="1">The sequence shown here is derived from an EMBL/GenBank/DDBJ whole genome shotgun (WGS) entry which is preliminary data.</text>
</comment>
<sequence>MSKEITNGLKFLDEIGIIHKDLRLFWYIANGTLSDIPLDDYISKINDHNFSKTSDACILSEFSSIYNECLQIDLEKRPFVERVYEALKHQQLISKQKTLKQQDVTNDSAKGYKLYKEGLKVKEKGFPIKKNAKEALRLFTSSTQGNQEAAKRLHFLDNEQS</sequence>
<keyword evidence="2" id="KW-1185">Reference proteome</keyword>
<reference evidence="1" key="1">
    <citation type="submission" date="2021-06" db="EMBL/GenBank/DDBJ databases">
        <authorList>
            <person name="Kallberg Y."/>
            <person name="Tangrot J."/>
            <person name="Rosling A."/>
        </authorList>
    </citation>
    <scope>NUCLEOTIDE SEQUENCE</scope>
    <source>
        <strain evidence="1">FL966</strain>
    </source>
</reference>
<evidence type="ECO:0000313" key="1">
    <source>
        <dbReference type="EMBL" id="CAG8525658.1"/>
    </source>
</evidence>
<dbReference type="AlphaFoldDB" id="A0A9N9AEI7"/>
<dbReference type="OrthoDB" id="2148946at2759"/>
<dbReference type="Proteomes" id="UP000789759">
    <property type="component" value="Unassembled WGS sequence"/>
</dbReference>